<sequence length="373" mass="43752">MNKVEEEEKKRRLEANGLFWTERLFLFLLVIFPTYLLDLIIPIILATTLFALPFFFFCTSLSSVGPSGIGKIWLFILDRSTFYLAYEYYKLLDRGFELTFLWRLTVFLSVVIHSIYMFEHFLRSHQVVPPPPPPQSKSDETPGNYINRSSYCFSIISCFMLMYAVSEGEVREQVEKMKELVEDGKKRVTVMQNIIHSVLETQRKEWGEFLDELSKDGKKTMTELDGMICSQLGTLRDNMRHNVDEIWQELRDELRSKVDEDIKASRQDLNKDVKSVADQLRETYLAVQETIKEAKTHETYLINQNNRRVIRGEDVEGFTELREQVQQLAFEAEITAEELSSATVELVEAGIEQWEEDNFDYITTLRHMYLDHI</sequence>
<keyword evidence="1" id="KW-0812">Transmembrane</keyword>
<keyword evidence="1" id="KW-1133">Transmembrane helix</keyword>
<protein>
    <submittedName>
        <fullName evidence="2">Uncharacterized protein At2g20970</fullName>
    </submittedName>
</protein>
<reference evidence="2" key="2">
    <citation type="submission" date="2000-03" db="EMBL/GenBank/DDBJ databases">
        <authorList>
            <person name="Lin X."/>
            <person name="Kaul S."/>
            <person name="Shea T.P."/>
            <person name="Fujii C.Y."/>
            <person name="Shen M."/>
            <person name="VanAken S.E."/>
            <person name="Barnstead M.E."/>
            <person name="Mason T.M."/>
            <person name="Bowman C.L."/>
            <person name="Ronning C.M."/>
            <person name="Benito M.-I."/>
            <person name="Carrera A.J."/>
            <person name="Creasy T.H."/>
            <person name="Buell C.R."/>
            <person name="Town C.D."/>
            <person name="Nierman W.C."/>
            <person name="Fraser C.M."/>
            <person name="Venter J.C."/>
        </authorList>
    </citation>
    <scope>NUCLEOTIDE SEQUENCE</scope>
</reference>
<dbReference type="PIR" id="E84595">
    <property type="entry name" value="E84595"/>
</dbReference>
<feature type="transmembrane region" description="Helical" evidence="1">
    <location>
        <begin position="98"/>
        <end position="118"/>
    </location>
</feature>
<name>Q9SKR4_ARATH</name>
<accession>Q9SKR4</accession>
<reference evidence="2" key="3">
    <citation type="submission" date="2002-02" db="EMBL/GenBank/DDBJ databases">
        <authorList>
            <person name="Town C.D."/>
            <person name="Kaul S."/>
        </authorList>
    </citation>
    <scope>NUCLEOTIDE SEQUENCE</scope>
</reference>
<feature type="transmembrane region" description="Helical" evidence="1">
    <location>
        <begin position="24"/>
        <end position="45"/>
    </location>
</feature>
<feature type="transmembrane region" description="Helical" evidence="1">
    <location>
        <begin position="51"/>
        <end position="77"/>
    </location>
</feature>
<dbReference type="EMBL" id="AC006264">
    <property type="protein sequence ID" value="AAD29819.1"/>
    <property type="molecule type" value="Genomic_DNA"/>
</dbReference>
<organism evidence="2">
    <name type="scientific">Arabidopsis thaliana</name>
    <name type="common">Mouse-ear cress</name>
    <dbReference type="NCBI Taxonomy" id="3702"/>
    <lineage>
        <taxon>Eukaryota</taxon>
        <taxon>Viridiplantae</taxon>
        <taxon>Streptophyta</taxon>
        <taxon>Embryophyta</taxon>
        <taxon>Tracheophyta</taxon>
        <taxon>Spermatophyta</taxon>
        <taxon>Magnoliopsida</taxon>
        <taxon>eudicotyledons</taxon>
        <taxon>Gunneridae</taxon>
        <taxon>Pentapetalae</taxon>
        <taxon>rosids</taxon>
        <taxon>malvids</taxon>
        <taxon>Brassicales</taxon>
        <taxon>Brassicaceae</taxon>
        <taxon>Camelineae</taxon>
        <taxon>Arabidopsis</taxon>
    </lineage>
</organism>
<reference key="1">
    <citation type="journal article" date="1999" name="Nature">
        <title>Sequence and analysis of chromosome 2 of the plant Arabidopsis thaliana.</title>
        <authorList>
            <person name="Lin X."/>
            <person name="Kaul S."/>
            <person name="Rounsley S."/>
            <person name="Shea T.P."/>
            <person name="Benito M.I."/>
            <person name="Town C.D."/>
            <person name="Fujii C.Y."/>
            <person name="Mason T."/>
            <person name="Bowman C.L."/>
            <person name="Barnstead M."/>
            <person name="Feldblyum T.V."/>
            <person name="Buell C.R."/>
            <person name="Ketchum K.A."/>
            <person name="Lee J."/>
            <person name="Ronning C.M."/>
            <person name="Koo H.L."/>
            <person name="Moffat K.S."/>
            <person name="Cronin L.A."/>
            <person name="Shen M."/>
            <person name="Pai G."/>
            <person name="Van Aken S."/>
            <person name="Umayam L."/>
            <person name="Tallon L.J."/>
            <person name="Gill J.E."/>
            <person name="Adams M.D."/>
            <person name="Carrera A.J."/>
            <person name="Creasy T.H."/>
            <person name="Goodman H.M."/>
            <person name="Somerville C.R."/>
            <person name="Copenhaver G.P."/>
            <person name="Preuss D."/>
            <person name="Nierman W.C."/>
            <person name="White O."/>
            <person name="Eisen J.A."/>
            <person name="Salzberg S.L."/>
            <person name="Fraser C.M."/>
            <person name="Venter J.C."/>
        </authorList>
    </citation>
    <scope>NUCLEOTIDE SEQUENCE [LARGE SCALE GENOMIC DNA]</scope>
    <source>
        <strain>cv. Columbia</strain>
    </source>
</reference>
<keyword evidence="1" id="KW-0472">Membrane</keyword>
<dbReference type="EMBL" id="AC006234">
    <property type="protein sequence ID" value="AAM15205.1"/>
    <property type="molecule type" value="Genomic_DNA"/>
</dbReference>
<dbReference type="ExpressionAtlas" id="Q9SKR4">
    <property type="expression patterns" value="baseline and differential"/>
</dbReference>
<dbReference type="PANTHER" id="PTHR18976">
    <property type="entry name" value="APOLIPOPROTEIN"/>
    <property type="match status" value="1"/>
</dbReference>
<dbReference type="InterPro" id="IPR050163">
    <property type="entry name" value="Apolipoprotein_A1/A4/E"/>
</dbReference>
<evidence type="ECO:0000256" key="1">
    <source>
        <dbReference type="SAM" id="Phobius"/>
    </source>
</evidence>
<dbReference type="PANTHER" id="PTHR18976:SF34">
    <property type="entry name" value="LIPID-BINDING PROTEIN"/>
    <property type="match status" value="1"/>
</dbReference>
<proteinExistence type="predicted"/>
<evidence type="ECO:0000313" key="2">
    <source>
        <dbReference type="EMBL" id="AAD29819.1"/>
    </source>
</evidence>
<dbReference type="AlphaFoldDB" id="Q9SKR4"/>